<dbReference type="Gene3D" id="1.10.4040.10">
    <property type="entry name" value="Penicillinase repressor domain"/>
    <property type="match status" value="1"/>
</dbReference>
<dbReference type="GO" id="GO:0003677">
    <property type="term" value="F:DNA binding"/>
    <property type="evidence" value="ECO:0007669"/>
    <property type="project" value="UniProtKB-KW"/>
</dbReference>
<gene>
    <name evidence="5" type="ORF">Enr13x_08500</name>
</gene>
<evidence type="ECO:0000256" key="1">
    <source>
        <dbReference type="ARBA" id="ARBA00011046"/>
    </source>
</evidence>
<protein>
    <submittedName>
        <fullName evidence="5">Penicillinase repressor</fullName>
    </submittedName>
</protein>
<reference evidence="5 6" key="1">
    <citation type="submission" date="2019-03" db="EMBL/GenBank/DDBJ databases">
        <title>Deep-cultivation of Planctomycetes and their phenomic and genomic characterization uncovers novel biology.</title>
        <authorList>
            <person name="Wiegand S."/>
            <person name="Jogler M."/>
            <person name="Boedeker C."/>
            <person name="Pinto D."/>
            <person name="Vollmers J."/>
            <person name="Rivas-Marin E."/>
            <person name="Kohn T."/>
            <person name="Peeters S.H."/>
            <person name="Heuer A."/>
            <person name="Rast P."/>
            <person name="Oberbeckmann S."/>
            <person name="Bunk B."/>
            <person name="Jeske O."/>
            <person name="Meyerdierks A."/>
            <person name="Storesund J.E."/>
            <person name="Kallscheuer N."/>
            <person name="Luecker S."/>
            <person name="Lage O.M."/>
            <person name="Pohl T."/>
            <person name="Merkel B.J."/>
            <person name="Hornburger P."/>
            <person name="Mueller R.-W."/>
            <person name="Bruemmer F."/>
            <person name="Labrenz M."/>
            <person name="Spormann A.M."/>
            <person name="Op den Camp H."/>
            <person name="Overmann J."/>
            <person name="Amann R."/>
            <person name="Jetten M.S.M."/>
            <person name="Mascher T."/>
            <person name="Medema M.H."/>
            <person name="Devos D.P."/>
            <person name="Kaster A.-K."/>
            <person name="Ovreas L."/>
            <person name="Rohde M."/>
            <person name="Galperin M.Y."/>
            <person name="Jogler C."/>
        </authorList>
    </citation>
    <scope>NUCLEOTIDE SEQUENCE [LARGE SCALE GENOMIC DNA]</scope>
    <source>
        <strain evidence="5 6">Enr13</strain>
    </source>
</reference>
<dbReference type="InterPro" id="IPR036390">
    <property type="entry name" value="WH_DNA-bd_sf"/>
</dbReference>
<keyword evidence="2" id="KW-0805">Transcription regulation</keyword>
<dbReference type="RefSeq" id="WP_145384800.1">
    <property type="nucleotide sequence ID" value="NZ_CP037423.1"/>
</dbReference>
<keyword evidence="4" id="KW-0804">Transcription</keyword>
<evidence type="ECO:0000313" key="5">
    <source>
        <dbReference type="EMBL" id="QDV41012.1"/>
    </source>
</evidence>
<proteinExistence type="inferred from homology"/>
<comment type="similarity">
    <text evidence="1">Belongs to the BlaI transcriptional regulatory family.</text>
</comment>
<evidence type="ECO:0000256" key="2">
    <source>
        <dbReference type="ARBA" id="ARBA00023015"/>
    </source>
</evidence>
<dbReference type="GO" id="GO:0045892">
    <property type="term" value="P:negative regulation of DNA-templated transcription"/>
    <property type="evidence" value="ECO:0007669"/>
    <property type="project" value="InterPro"/>
</dbReference>
<evidence type="ECO:0000256" key="4">
    <source>
        <dbReference type="ARBA" id="ARBA00023163"/>
    </source>
</evidence>
<organism evidence="5 6">
    <name type="scientific">Stieleria neptunia</name>
    <dbReference type="NCBI Taxonomy" id="2527979"/>
    <lineage>
        <taxon>Bacteria</taxon>
        <taxon>Pseudomonadati</taxon>
        <taxon>Planctomycetota</taxon>
        <taxon>Planctomycetia</taxon>
        <taxon>Pirellulales</taxon>
        <taxon>Pirellulaceae</taxon>
        <taxon>Stieleria</taxon>
    </lineage>
</organism>
<name>A0A518HJJ2_9BACT</name>
<evidence type="ECO:0000313" key="6">
    <source>
        <dbReference type="Proteomes" id="UP000319004"/>
    </source>
</evidence>
<sequence length="126" mass="14007">MPDSIAPTDVELRILQVLWKQPGATARVIHNAVHADQAKNYSTTVKMLSLMLEKGLVRRDDSVRPQTFVAAVSERRAQKGLVTRLVKKAFDGSAVSLAMQALSGGKPSKEDLQEIRELIEKLEEQR</sequence>
<dbReference type="OrthoDB" id="280196at2"/>
<dbReference type="InterPro" id="IPR036388">
    <property type="entry name" value="WH-like_DNA-bd_sf"/>
</dbReference>
<dbReference type="EMBL" id="CP037423">
    <property type="protein sequence ID" value="QDV41012.1"/>
    <property type="molecule type" value="Genomic_DNA"/>
</dbReference>
<keyword evidence="6" id="KW-1185">Reference proteome</keyword>
<accession>A0A518HJJ2</accession>
<dbReference type="Pfam" id="PF03965">
    <property type="entry name" value="Penicillinase_R"/>
    <property type="match status" value="1"/>
</dbReference>
<keyword evidence="3" id="KW-0238">DNA-binding</keyword>
<dbReference type="Proteomes" id="UP000319004">
    <property type="component" value="Chromosome"/>
</dbReference>
<dbReference type="KEGG" id="snep:Enr13x_08500"/>
<dbReference type="Gene3D" id="1.10.10.10">
    <property type="entry name" value="Winged helix-like DNA-binding domain superfamily/Winged helix DNA-binding domain"/>
    <property type="match status" value="1"/>
</dbReference>
<dbReference type="InterPro" id="IPR005650">
    <property type="entry name" value="BlaI_family"/>
</dbReference>
<dbReference type="AlphaFoldDB" id="A0A518HJJ2"/>
<evidence type="ECO:0000256" key="3">
    <source>
        <dbReference type="ARBA" id="ARBA00023125"/>
    </source>
</evidence>
<dbReference type="SUPFAM" id="SSF46785">
    <property type="entry name" value="Winged helix' DNA-binding domain"/>
    <property type="match status" value="1"/>
</dbReference>